<comment type="caution">
    <text evidence="2">The sequence shown here is derived from an EMBL/GenBank/DDBJ whole genome shotgun (WGS) entry which is preliminary data.</text>
</comment>
<name>A0AAW1KK03_POPJA</name>
<evidence type="ECO:0000313" key="2">
    <source>
        <dbReference type="EMBL" id="KAK9719578.1"/>
    </source>
</evidence>
<keyword evidence="2" id="KW-0255">Endonuclease</keyword>
<keyword evidence="2" id="KW-0378">Hydrolase</keyword>
<sequence>MSPNIDFAEYTEKVDEIALSVRSENKEAVIAGDINAKSFLWQSPVSDKREEYWAEWIAALNLVVHNTGGLATFARGTTQSFIDVTLSTQKMSTRIINWKVMEEESLTDHRYIYYELKVNAVPKKMTEKQKCISDWSAYNANVEIRLCNLEREERSSHKICTDIMREAYRNSTIKGPVGIKTVPCWWNASINDKRK</sequence>
<feature type="domain" description="Endonuclease/exonuclease/phosphatase" evidence="1">
    <location>
        <begin position="12"/>
        <end position="113"/>
    </location>
</feature>
<dbReference type="AlphaFoldDB" id="A0AAW1KK03"/>
<dbReference type="InterPro" id="IPR036691">
    <property type="entry name" value="Endo/exonu/phosph_ase_sf"/>
</dbReference>
<gene>
    <name evidence="2" type="ORF">QE152_g22565</name>
</gene>
<proteinExistence type="predicted"/>
<reference evidence="2 3" key="1">
    <citation type="journal article" date="2024" name="BMC Genomics">
        <title>De novo assembly and annotation of Popillia japonica's genome with initial clues to its potential as an invasive pest.</title>
        <authorList>
            <person name="Cucini C."/>
            <person name="Boschi S."/>
            <person name="Funari R."/>
            <person name="Cardaioli E."/>
            <person name="Iannotti N."/>
            <person name="Marturano G."/>
            <person name="Paoli F."/>
            <person name="Bruttini M."/>
            <person name="Carapelli A."/>
            <person name="Frati F."/>
            <person name="Nardi F."/>
        </authorList>
    </citation>
    <scope>NUCLEOTIDE SEQUENCE [LARGE SCALE GENOMIC DNA]</scope>
    <source>
        <strain evidence="2">DMR45628</strain>
    </source>
</reference>
<organism evidence="2 3">
    <name type="scientific">Popillia japonica</name>
    <name type="common">Japanese beetle</name>
    <dbReference type="NCBI Taxonomy" id="7064"/>
    <lineage>
        <taxon>Eukaryota</taxon>
        <taxon>Metazoa</taxon>
        <taxon>Ecdysozoa</taxon>
        <taxon>Arthropoda</taxon>
        <taxon>Hexapoda</taxon>
        <taxon>Insecta</taxon>
        <taxon>Pterygota</taxon>
        <taxon>Neoptera</taxon>
        <taxon>Endopterygota</taxon>
        <taxon>Coleoptera</taxon>
        <taxon>Polyphaga</taxon>
        <taxon>Scarabaeiformia</taxon>
        <taxon>Scarabaeidae</taxon>
        <taxon>Rutelinae</taxon>
        <taxon>Popillia</taxon>
    </lineage>
</organism>
<protein>
    <submittedName>
        <fullName evidence="2">Endonuclease-reverse transcriptase</fullName>
    </submittedName>
</protein>
<dbReference type="Pfam" id="PF14529">
    <property type="entry name" value="Exo_endo_phos_2"/>
    <property type="match status" value="1"/>
</dbReference>
<dbReference type="InterPro" id="IPR005135">
    <property type="entry name" value="Endo/exonuclease/phosphatase"/>
</dbReference>
<dbReference type="Gene3D" id="3.60.10.10">
    <property type="entry name" value="Endonuclease/exonuclease/phosphatase"/>
    <property type="match status" value="1"/>
</dbReference>
<accession>A0AAW1KK03</accession>
<evidence type="ECO:0000313" key="3">
    <source>
        <dbReference type="Proteomes" id="UP001458880"/>
    </source>
</evidence>
<dbReference type="SUPFAM" id="SSF56219">
    <property type="entry name" value="DNase I-like"/>
    <property type="match status" value="1"/>
</dbReference>
<keyword evidence="2" id="KW-0540">Nuclease</keyword>
<keyword evidence="3" id="KW-1185">Reference proteome</keyword>
<evidence type="ECO:0000259" key="1">
    <source>
        <dbReference type="Pfam" id="PF14529"/>
    </source>
</evidence>
<dbReference type="Proteomes" id="UP001458880">
    <property type="component" value="Unassembled WGS sequence"/>
</dbReference>
<dbReference type="GO" id="GO:0004519">
    <property type="term" value="F:endonuclease activity"/>
    <property type="evidence" value="ECO:0007669"/>
    <property type="project" value="UniProtKB-KW"/>
</dbReference>
<dbReference type="EMBL" id="JASPKY010000218">
    <property type="protein sequence ID" value="KAK9719578.1"/>
    <property type="molecule type" value="Genomic_DNA"/>
</dbReference>